<dbReference type="STRING" id="1658765.Msub_11559"/>
<feature type="region of interest" description="Disordered" evidence="1">
    <location>
        <begin position="84"/>
        <end position="103"/>
    </location>
</feature>
<gene>
    <name evidence="3" type="ORF">Msub_11559</name>
    <name evidence="4" type="ORF">Msub_13204</name>
    <name evidence="2" type="ORF">Msub_20981</name>
</gene>
<dbReference type="OrthoDB" id="6169084at2"/>
<dbReference type="EMBL" id="LFBU01000002">
    <property type="protein sequence ID" value="KMQ73760.1"/>
    <property type="molecule type" value="Genomic_DNA"/>
</dbReference>
<dbReference type="RefSeq" id="WP_048495458.1">
    <property type="nucleotide sequence ID" value="NZ_LFBU01000001.1"/>
</dbReference>
<evidence type="ECO:0000313" key="4">
    <source>
        <dbReference type="EMBL" id="KMQ76989.1"/>
    </source>
</evidence>
<proteinExistence type="predicted"/>
<evidence type="ECO:0000313" key="5">
    <source>
        <dbReference type="Proteomes" id="UP000036102"/>
    </source>
</evidence>
<accession>A0A0J7JB11</accession>
<dbReference type="EMBL" id="LFBU01000001">
    <property type="protein sequence ID" value="KMQ75357.1"/>
    <property type="molecule type" value="Genomic_DNA"/>
</dbReference>
<dbReference type="AlphaFoldDB" id="A0A0J7JB11"/>
<evidence type="ECO:0000313" key="3">
    <source>
        <dbReference type="EMBL" id="KMQ75357.1"/>
    </source>
</evidence>
<reference evidence="3 5" key="1">
    <citation type="submission" date="2015-06" db="EMBL/GenBank/DDBJ databases">
        <title>Marinobacter subterrani, a genetically tractable neutrophilic iron-oxidizing strain isolated from the Soudan Iron Mine.</title>
        <authorList>
            <person name="Bonis B.M."/>
            <person name="Gralnick J.A."/>
        </authorList>
    </citation>
    <scope>NUCLEOTIDE SEQUENCE [LARGE SCALE GENOMIC DNA]</scope>
    <source>
        <strain evidence="3 5">JG233</strain>
    </source>
</reference>
<feature type="compositionally biased region" description="Basic residues" evidence="1">
    <location>
        <begin position="85"/>
        <end position="94"/>
    </location>
</feature>
<dbReference type="Proteomes" id="UP000036102">
    <property type="component" value="Unassembled WGS sequence"/>
</dbReference>
<dbReference type="PATRIC" id="fig|1658765.3.peg.1552"/>
<sequence>MYSVPYLEHYADRYVELHLKGHGISLEQYLANPQRYEHLADEPFPLLPKQRQAQARIDAAEVPVPVEAEVDHLPRRNGTVVEILHHHRHPRRKPSGMPGWSRT</sequence>
<name>A0A0J7JB11_9GAMM</name>
<evidence type="ECO:0000313" key="2">
    <source>
        <dbReference type="EMBL" id="KMQ73760.1"/>
    </source>
</evidence>
<organism evidence="3 5">
    <name type="scientific">Marinobacter subterrani</name>
    <dbReference type="NCBI Taxonomy" id="1658765"/>
    <lineage>
        <taxon>Bacteria</taxon>
        <taxon>Pseudomonadati</taxon>
        <taxon>Pseudomonadota</taxon>
        <taxon>Gammaproteobacteria</taxon>
        <taxon>Pseudomonadales</taxon>
        <taxon>Marinobacteraceae</taxon>
        <taxon>Marinobacter</taxon>
    </lineage>
</organism>
<dbReference type="EMBL" id="LFBU01000001">
    <property type="protein sequence ID" value="KMQ76989.1"/>
    <property type="molecule type" value="Genomic_DNA"/>
</dbReference>
<keyword evidence="5" id="KW-1185">Reference proteome</keyword>
<comment type="caution">
    <text evidence="3">The sequence shown here is derived from an EMBL/GenBank/DDBJ whole genome shotgun (WGS) entry which is preliminary data.</text>
</comment>
<protein>
    <submittedName>
        <fullName evidence="3">Uncharacterized protein</fullName>
    </submittedName>
</protein>
<evidence type="ECO:0000256" key="1">
    <source>
        <dbReference type="SAM" id="MobiDB-lite"/>
    </source>
</evidence>